<dbReference type="CTD" id="78776260"/>
<evidence type="ECO:0000313" key="4">
    <source>
        <dbReference type="Proteomes" id="UP000483820"/>
    </source>
</evidence>
<proteinExistence type="predicted"/>
<accession>A0A6A5FTT8</accession>
<comment type="caution">
    <text evidence="2">The sequence shown here is derived from an EMBL/GenBank/DDBJ whole genome shotgun (WGS) entry which is preliminary data.</text>
</comment>
<dbReference type="Proteomes" id="UP000483820">
    <property type="component" value="Chromosome X"/>
</dbReference>
<organism evidence="2 4">
    <name type="scientific">Caenorhabditis remanei</name>
    <name type="common">Caenorhabditis vulgaris</name>
    <dbReference type="NCBI Taxonomy" id="31234"/>
    <lineage>
        <taxon>Eukaryota</taxon>
        <taxon>Metazoa</taxon>
        <taxon>Ecdysozoa</taxon>
        <taxon>Nematoda</taxon>
        <taxon>Chromadorea</taxon>
        <taxon>Rhabditida</taxon>
        <taxon>Rhabditina</taxon>
        <taxon>Rhabditomorpha</taxon>
        <taxon>Rhabditoidea</taxon>
        <taxon>Rhabditidae</taxon>
        <taxon>Peloderinae</taxon>
        <taxon>Caenorhabditis</taxon>
    </lineage>
</organism>
<reference evidence="2 4" key="1">
    <citation type="submission" date="2019-12" db="EMBL/GenBank/DDBJ databases">
        <title>Chromosome-level assembly of the Caenorhabditis remanei genome.</title>
        <authorList>
            <person name="Teterina A.A."/>
            <person name="Willis J.H."/>
            <person name="Phillips P.C."/>
        </authorList>
    </citation>
    <scope>NUCLEOTIDE SEQUENCE [LARGE SCALE GENOMIC DNA]</scope>
    <source>
        <strain evidence="2 4">PX506</strain>
        <tissue evidence="2">Whole organism</tissue>
    </source>
</reference>
<dbReference type="EMBL" id="WUAV01000004">
    <property type="protein sequence ID" value="KAF1759654.1"/>
    <property type="molecule type" value="Genomic_DNA"/>
</dbReference>
<dbReference type="EMBL" id="WUAV01000006">
    <property type="protein sequence ID" value="KAF1745906.1"/>
    <property type="molecule type" value="Genomic_DNA"/>
</dbReference>
<dbReference type="Proteomes" id="UP000483820">
    <property type="component" value="Chromosome IV"/>
</dbReference>
<protein>
    <submittedName>
        <fullName evidence="2">Uncharacterized protein</fullName>
    </submittedName>
</protein>
<name>A0A6A5FTT8_CAERE</name>
<dbReference type="RefSeq" id="XP_053586108.1">
    <property type="nucleotide sequence ID" value="XM_053731336.1"/>
</dbReference>
<sequence>MSVSHSDSSSMFKSDKTKTWGVRDSSKRQFMDEVDEKTNHGTPRKLMKKKDASSLQSVVDSSSAKRVWLHEKAAESIIPTEENAKIIPERLYKGLDPLIVHMCVPCKKFNSTRETTEIAEGMVQIPLALCTVCRSHLIAQKNMKFFQHDCPALKKMLGL</sequence>
<feature type="region of interest" description="Disordered" evidence="1">
    <location>
        <begin position="1"/>
        <end position="54"/>
    </location>
</feature>
<evidence type="ECO:0000256" key="1">
    <source>
        <dbReference type="SAM" id="MobiDB-lite"/>
    </source>
</evidence>
<feature type="compositionally biased region" description="Basic and acidic residues" evidence="1">
    <location>
        <begin position="24"/>
        <end position="39"/>
    </location>
</feature>
<feature type="compositionally biased region" description="Low complexity" evidence="1">
    <location>
        <begin position="1"/>
        <end position="12"/>
    </location>
</feature>
<dbReference type="AlphaFoldDB" id="A0A6A5FTT8"/>
<gene>
    <name evidence="3" type="ORF">GCK72_016121</name>
    <name evidence="2" type="ORF">GCK72_022353</name>
</gene>
<evidence type="ECO:0000313" key="2">
    <source>
        <dbReference type="EMBL" id="KAF1745906.1"/>
    </source>
</evidence>
<evidence type="ECO:0000313" key="3">
    <source>
        <dbReference type="EMBL" id="KAF1759654.1"/>
    </source>
</evidence>
<dbReference type="GeneID" id="78776260"/>
<dbReference type="KEGG" id="crq:GCK72_016121"/>